<dbReference type="Pfam" id="PF13704">
    <property type="entry name" value="Glyco_tranf_2_4"/>
    <property type="match status" value="1"/>
</dbReference>
<dbReference type="AlphaFoldDB" id="A0A975WBJ3"/>
<dbReference type="EMBL" id="FNYY01000010">
    <property type="protein sequence ID" value="SEJ77902.1"/>
    <property type="molecule type" value="Genomic_DNA"/>
</dbReference>
<evidence type="ECO:0000313" key="2">
    <source>
        <dbReference type="Proteomes" id="UP000182932"/>
    </source>
</evidence>
<evidence type="ECO:0000313" key="1">
    <source>
        <dbReference type="EMBL" id="SEJ77902.1"/>
    </source>
</evidence>
<organism evidence="1 2">
    <name type="scientific">Marinovum algicola</name>
    <dbReference type="NCBI Taxonomy" id="42444"/>
    <lineage>
        <taxon>Bacteria</taxon>
        <taxon>Pseudomonadati</taxon>
        <taxon>Pseudomonadota</taxon>
        <taxon>Alphaproteobacteria</taxon>
        <taxon>Rhodobacterales</taxon>
        <taxon>Roseobacteraceae</taxon>
        <taxon>Marinovum</taxon>
    </lineage>
</organism>
<gene>
    <name evidence="1" type="ORF">SAMN04487940_110101</name>
</gene>
<keyword evidence="1" id="KW-0808">Transferase</keyword>
<sequence length="314" mass="35646">MTRWGIVSTVKADARDILNFAAYHLERGAHRLYLYLDAPDPAVFDRLAAHPKIKVVACDDNWWAKRRGRPEKHQSRQFLNARHAYNRRVEVDWLAHIDVDEFLWPARPLAAQLADLPQDCLCARVRPIEALAPAPGSSGPETTFKAFHLAPAERQRAAERVFPTYGRHLSGGFLSHVAGKLVYRTGIDGLRAKIHNIEVDGRQNPGEQPLPETELCHMHAQSWEDWQSSYRYRMARGSYRPDLKPQVNRHSGGLSLHELFSRLESEAGVAGLRRFYDEICLATPALCDRLAAEGLLRRHDLNLDAARVRQFPGT</sequence>
<dbReference type="GO" id="GO:0016740">
    <property type="term" value="F:transferase activity"/>
    <property type="evidence" value="ECO:0007669"/>
    <property type="project" value="UniProtKB-KW"/>
</dbReference>
<name>A0A975WBJ3_9RHOB</name>
<dbReference type="GeneID" id="80819164"/>
<comment type="caution">
    <text evidence="1">The sequence shown here is derived from an EMBL/GenBank/DDBJ whole genome shotgun (WGS) entry which is preliminary data.</text>
</comment>
<protein>
    <submittedName>
        <fullName evidence="1">Glycosyl transferase family 2</fullName>
    </submittedName>
</protein>
<reference evidence="1 2" key="1">
    <citation type="submission" date="2016-10" db="EMBL/GenBank/DDBJ databases">
        <authorList>
            <person name="Varghese N."/>
            <person name="Submissions S."/>
        </authorList>
    </citation>
    <scope>NUCLEOTIDE SEQUENCE [LARGE SCALE GENOMIC DNA]</scope>
    <source>
        <strain evidence="1 2">FF3</strain>
    </source>
</reference>
<proteinExistence type="predicted"/>
<dbReference type="Proteomes" id="UP000182932">
    <property type="component" value="Unassembled WGS sequence"/>
</dbReference>
<dbReference type="RefSeq" id="WP_074837231.1">
    <property type="nucleotide sequence ID" value="NZ_FNYY01000010.1"/>
</dbReference>
<accession>A0A975WBJ3</accession>
<keyword evidence="2" id="KW-1185">Reference proteome</keyword>